<dbReference type="GO" id="GO:0009279">
    <property type="term" value="C:cell outer membrane"/>
    <property type="evidence" value="ECO:0007669"/>
    <property type="project" value="UniProtKB-SubCell"/>
</dbReference>
<comment type="subcellular location">
    <subcellularLocation>
        <location evidence="1 7">Cell outer membrane</location>
        <topology evidence="1 7">Multi-pass membrane protein</topology>
    </subcellularLocation>
</comment>
<evidence type="ECO:0000256" key="4">
    <source>
        <dbReference type="ARBA" id="ARBA00022692"/>
    </source>
</evidence>
<gene>
    <name evidence="9" type="ORF">FNT36_03450</name>
</gene>
<organism evidence="9 10">
    <name type="scientific">Hymenobacter setariae</name>
    <dbReference type="NCBI Taxonomy" id="2594794"/>
    <lineage>
        <taxon>Bacteria</taxon>
        <taxon>Pseudomonadati</taxon>
        <taxon>Bacteroidota</taxon>
        <taxon>Cytophagia</taxon>
        <taxon>Cytophagales</taxon>
        <taxon>Hymenobacteraceae</taxon>
        <taxon>Hymenobacter</taxon>
    </lineage>
</organism>
<dbReference type="NCBIfam" id="TIGR04056">
    <property type="entry name" value="OMP_RagA_SusC"/>
    <property type="match status" value="1"/>
</dbReference>
<evidence type="ECO:0000256" key="7">
    <source>
        <dbReference type="PROSITE-ProRule" id="PRU01360"/>
    </source>
</evidence>
<dbReference type="Gene3D" id="3.55.50.30">
    <property type="match status" value="1"/>
</dbReference>
<sequence>MRNYTPVLSQLGLGAGRPLGRWSKATAVGLLLGAGQLHTASYAQAATPSQSITLVERNVPLSQALKKIEQLSGYTFLYNTQMVQAARPVTLNLQRATLAEALNQVFAGQALTYTIEDKSIIVKAKPTSRAAVVAPIQITGIVRDESGVPIPGVTVRVKSGQAQLAPSTATDANGHYNLTVAGPDVVLIFSYVGYEPQEIALNGQTSIEVQLRRGVSKLDDVVVVAYGTTTQRENTGAVATLDAKTIAQQPVSNPIEALQGRLAGVLVTPSTGFGGSTVNVQIRGQNSLLGGNQPLYVVDGVPYAATGLNSFAAFGAFAPQGSYDSPLNSINPADIASIDVLKDADATAIYGSRGANGVVLITTKKAKTGQGKLDVSVYTGAGRATRFINQLNTEQYLALRREAFANDGITPTASNAPDLVSFDQTRYTDWQKTLIGNTASVTDAQASYTAGTALTRIALTGGFRRQGSIYLGDYFSNRYNGRLAINQASANGRLHLDASMGYVHTDNKQAAQDYTTLITLPPNYNPYNADGTFNFSTSLTNPYALALRGITNTSRNLLGDVALSYTILPGLAAKVSAGLNRLTMEQFSPTPAAAVSTLFGPAKASAEFANAATTTYLAEPQLIYNHKVGPGELQALAGGTFQQTTSEQLYVAATDYISDAVLENLTAASTKTYYTDNAFTYRYQSVFGRLNYNLKGKYILNGTFRRDGSSKFGPDNRWGNFGAGGVAWLFSEEGFIKNSLPALSYGKLRASYGITGNDLGTSGYYDYLATFESTGRTAYGSLLGLRPTRLGNTNFRWENVKKLDLAIELGFLKDRILFTADYYRSISDNQLVGFAIPSQTGFSSITANFPAVVLNRGFEFSLNTTNIQTGKFTWTSAATLTVPHNELLEFPNLAASAYNGQFLLGESTTLTRFYNYTGIDPATGQASGAYVSPTGLYTVNPALSTQVRTNGYPKYFGGLQNSLSYKGFSLDFFLQFTRQTARSYVPQGPPGQGLSNWTTDALRRWQKPGDVTDIPKATSSFGTAYSTYFNYTNSPTVFGDASFIRLKTLSLSYSLPSATVQGWHLQGLRFYVQGQNLFTITGYNGFDPEVPLFALPPQRVLTGGVQVSI</sequence>
<keyword evidence="10" id="KW-1185">Reference proteome</keyword>
<dbReference type="Gene3D" id="2.60.40.1120">
    <property type="entry name" value="Carboxypeptidase-like, regulatory domain"/>
    <property type="match status" value="1"/>
</dbReference>
<evidence type="ECO:0000256" key="2">
    <source>
        <dbReference type="ARBA" id="ARBA00022448"/>
    </source>
</evidence>
<protein>
    <submittedName>
        <fullName evidence="9">TonB-dependent receptor</fullName>
    </submittedName>
</protein>
<keyword evidence="2 7" id="KW-0813">Transport</keyword>
<feature type="domain" description="Secretin/TonB short N-terminal" evidence="8">
    <location>
        <begin position="74"/>
        <end position="125"/>
    </location>
</feature>
<evidence type="ECO:0000313" key="10">
    <source>
        <dbReference type="Proteomes" id="UP000317624"/>
    </source>
</evidence>
<dbReference type="EMBL" id="VMRJ01000001">
    <property type="protein sequence ID" value="TVT43158.1"/>
    <property type="molecule type" value="Genomic_DNA"/>
</dbReference>
<keyword evidence="5 7" id="KW-0472">Membrane</keyword>
<dbReference type="OrthoDB" id="9816550at2"/>
<dbReference type="Gene3D" id="2.40.170.20">
    <property type="entry name" value="TonB-dependent receptor, beta-barrel domain"/>
    <property type="match status" value="1"/>
</dbReference>
<accession>A0A558C2Z3</accession>
<evidence type="ECO:0000256" key="6">
    <source>
        <dbReference type="ARBA" id="ARBA00023237"/>
    </source>
</evidence>
<dbReference type="Pfam" id="PF07660">
    <property type="entry name" value="STN"/>
    <property type="match status" value="1"/>
</dbReference>
<comment type="caution">
    <text evidence="9">The sequence shown here is derived from an EMBL/GenBank/DDBJ whole genome shotgun (WGS) entry which is preliminary data.</text>
</comment>
<dbReference type="InterPro" id="IPR023997">
    <property type="entry name" value="TonB-dep_OMP_SusC/RagA_CS"/>
</dbReference>
<dbReference type="InterPro" id="IPR023996">
    <property type="entry name" value="TonB-dep_OMP_SusC/RagA"/>
</dbReference>
<dbReference type="RefSeq" id="WP_144844382.1">
    <property type="nucleotide sequence ID" value="NZ_VMRJ01000001.1"/>
</dbReference>
<keyword evidence="9" id="KW-0675">Receptor</keyword>
<evidence type="ECO:0000256" key="1">
    <source>
        <dbReference type="ARBA" id="ARBA00004571"/>
    </source>
</evidence>
<dbReference type="SMART" id="SM00965">
    <property type="entry name" value="STN"/>
    <property type="match status" value="1"/>
</dbReference>
<proteinExistence type="inferred from homology"/>
<dbReference type="NCBIfam" id="TIGR04057">
    <property type="entry name" value="SusC_RagA_signa"/>
    <property type="match status" value="1"/>
</dbReference>
<dbReference type="Proteomes" id="UP000317624">
    <property type="component" value="Unassembled WGS sequence"/>
</dbReference>
<dbReference type="SUPFAM" id="SSF56935">
    <property type="entry name" value="Porins"/>
    <property type="match status" value="1"/>
</dbReference>
<dbReference type="InterPro" id="IPR037066">
    <property type="entry name" value="Plug_dom_sf"/>
</dbReference>
<name>A0A558C2Z3_9BACT</name>
<evidence type="ECO:0000313" key="9">
    <source>
        <dbReference type="EMBL" id="TVT43158.1"/>
    </source>
</evidence>
<dbReference type="PROSITE" id="PS52016">
    <property type="entry name" value="TONB_DEPENDENT_REC_3"/>
    <property type="match status" value="1"/>
</dbReference>
<dbReference type="Pfam" id="PF13620">
    <property type="entry name" value="CarboxypepD_reg"/>
    <property type="match status" value="1"/>
</dbReference>
<keyword evidence="4 7" id="KW-0812">Transmembrane</keyword>
<dbReference type="InterPro" id="IPR039426">
    <property type="entry name" value="TonB-dep_rcpt-like"/>
</dbReference>
<evidence type="ECO:0000256" key="3">
    <source>
        <dbReference type="ARBA" id="ARBA00022452"/>
    </source>
</evidence>
<evidence type="ECO:0000256" key="5">
    <source>
        <dbReference type="ARBA" id="ARBA00023136"/>
    </source>
</evidence>
<dbReference type="AlphaFoldDB" id="A0A558C2Z3"/>
<keyword evidence="3 7" id="KW-1134">Transmembrane beta strand</keyword>
<dbReference type="InterPro" id="IPR012910">
    <property type="entry name" value="Plug_dom"/>
</dbReference>
<dbReference type="InterPro" id="IPR036942">
    <property type="entry name" value="Beta-barrel_TonB_sf"/>
</dbReference>
<keyword evidence="6 7" id="KW-0998">Cell outer membrane</keyword>
<dbReference type="SUPFAM" id="SSF49464">
    <property type="entry name" value="Carboxypeptidase regulatory domain-like"/>
    <property type="match status" value="1"/>
</dbReference>
<reference evidence="9 10" key="1">
    <citation type="submission" date="2019-07" db="EMBL/GenBank/DDBJ databases">
        <title>Hymenobacter sp. straun FUR1 Genome sequencing and assembly.</title>
        <authorList>
            <person name="Chhetri G."/>
        </authorList>
    </citation>
    <scope>NUCLEOTIDE SEQUENCE [LARGE SCALE GENOMIC DNA]</scope>
    <source>
        <strain evidence="9 10">Fur1</strain>
    </source>
</reference>
<evidence type="ECO:0000259" key="8">
    <source>
        <dbReference type="SMART" id="SM00965"/>
    </source>
</evidence>
<comment type="similarity">
    <text evidence="7">Belongs to the TonB-dependent receptor family.</text>
</comment>
<dbReference type="InterPro" id="IPR008969">
    <property type="entry name" value="CarboxyPept-like_regulatory"/>
</dbReference>
<dbReference type="Pfam" id="PF07715">
    <property type="entry name" value="Plug"/>
    <property type="match status" value="1"/>
</dbReference>
<dbReference type="InterPro" id="IPR011662">
    <property type="entry name" value="Secretin/TonB_short_N"/>
</dbReference>
<dbReference type="Gene3D" id="2.170.130.10">
    <property type="entry name" value="TonB-dependent receptor, plug domain"/>
    <property type="match status" value="1"/>
</dbReference>